<protein>
    <submittedName>
        <fullName evidence="6">17136_t:CDS:1</fullName>
    </submittedName>
</protein>
<proteinExistence type="predicted"/>
<evidence type="ECO:0000259" key="4">
    <source>
        <dbReference type="Pfam" id="PF04500"/>
    </source>
</evidence>
<dbReference type="InterPro" id="IPR018289">
    <property type="entry name" value="MULE_transposase_dom"/>
</dbReference>
<accession>A0A9N8ZCS2</accession>
<dbReference type="GO" id="GO:0008270">
    <property type="term" value="F:zinc ion binding"/>
    <property type="evidence" value="ECO:0007669"/>
    <property type="project" value="UniProtKB-KW"/>
</dbReference>
<sequence length="330" mass="38372">MNKEVCNLVNLICGQPKLIVRGYLLVKDKSINRRYYWCCEFKDVFNCKRRAITDLENEEYVLKKFNDHNHTSNASCTEVIQTLNNIKEVASNRLNQPVQIIQHAMTNMSQESSHFIPNTGAIHINISDYLRKTISGNQFLAKEIELEDEKMLIFCINSNLKHLYKASYWLMDSIFKIVPLLFYQLYLIHASVGKDENSHIFLMVYVLMTSRSEEIYKRLFEEIVVLGEQASYDLLPNVIITDFEQTNLWRKIQAKELATEYGNNQNFSINLHYIMILAFLSPEEILAAFDQVKHIIPENSAKICSIDDLVELDYPRTQILLKNSIIDGVT</sequence>
<keyword evidence="2" id="KW-0863">Zinc-finger</keyword>
<feature type="domain" description="FLYWCH-type" evidence="4">
    <location>
        <begin position="14"/>
        <end position="70"/>
    </location>
</feature>
<dbReference type="AlphaFoldDB" id="A0A9N8ZCS2"/>
<evidence type="ECO:0000256" key="2">
    <source>
        <dbReference type="ARBA" id="ARBA00022771"/>
    </source>
</evidence>
<reference evidence="6" key="1">
    <citation type="submission" date="2021-06" db="EMBL/GenBank/DDBJ databases">
        <authorList>
            <person name="Kallberg Y."/>
            <person name="Tangrot J."/>
            <person name="Rosling A."/>
        </authorList>
    </citation>
    <scope>NUCLEOTIDE SEQUENCE</scope>
    <source>
        <strain evidence="6">UK204</strain>
    </source>
</reference>
<dbReference type="Gene3D" id="2.20.25.240">
    <property type="match status" value="1"/>
</dbReference>
<evidence type="ECO:0000256" key="3">
    <source>
        <dbReference type="ARBA" id="ARBA00022833"/>
    </source>
</evidence>
<name>A0A9N8ZCS2_9GLOM</name>
<dbReference type="EMBL" id="CAJVPQ010000534">
    <property type="protein sequence ID" value="CAG8490170.1"/>
    <property type="molecule type" value="Genomic_DNA"/>
</dbReference>
<feature type="domain" description="MULE transposase" evidence="5">
    <location>
        <begin position="169"/>
        <end position="245"/>
    </location>
</feature>
<dbReference type="Pfam" id="PF10551">
    <property type="entry name" value="MULE"/>
    <property type="match status" value="1"/>
</dbReference>
<dbReference type="OrthoDB" id="2422836at2759"/>
<evidence type="ECO:0000313" key="7">
    <source>
        <dbReference type="Proteomes" id="UP000789570"/>
    </source>
</evidence>
<keyword evidence="7" id="KW-1185">Reference proteome</keyword>
<evidence type="ECO:0000259" key="5">
    <source>
        <dbReference type="Pfam" id="PF10551"/>
    </source>
</evidence>
<keyword evidence="1" id="KW-0479">Metal-binding</keyword>
<comment type="caution">
    <text evidence="6">The sequence shown here is derived from an EMBL/GenBank/DDBJ whole genome shotgun (WGS) entry which is preliminary data.</text>
</comment>
<keyword evidence="3" id="KW-0862">Zinc</keyword>
<organism evidence="6 7">
    <name type="scientific">Funneliformis caledonium</name>
    <dbReference type="NCBI Taxonomy" id="1117310"/>
    <lineage>
        <taxon>Eukaryota</taxon>
        <taxon>Fungi</taxon>
        <taxon>Fungi incertae sedis</taxon>
        <taxon>Mucoromycota</taxon>
        <taxon>Glomeromycotina</taxon>
        <taxon>Glomeromycetes</taxon>
        <taxon>Glomerales</taxon>
        <taxon>Glomeraceae</taxon>
        <taxon>Funneliformis</taxon>
    </lineage>
</organism>
<dbReference type="Pfam" id="PF04500">
    <property type="entry name" value="FLYWCH"/>
    <property type="match status" value="1"/>
</dbReference>
<evidence type="ECO:0000256" key="1">
    <source>
        <dbReference type="ARBA" id="ARBA00022723"/>
    </source>
</evidence>
<gene>
    <name evidence="6" type="ORF">FCALED_LOCUS3168</name>
</gene>
<evidence type="ECO:0000313" key="6">
    <source>
        <dbReference type="EMBL" id="CAG8490170.1"/>
    </source>
</evidence>
<dbReference type="InterPro" id="IPR007588">
    <property type="entry name" value="Znf_FLYWCH"/>
</dbReference>
<dbReference type="Proteomes" id="UP000789570">
    <property type="component" value="Unassembled WGS sequence"/>
</dbReference>